<evidence type="ECO:0000256" key="3">
    <source>
        <dbReference type="RuleBase" id="RU364104"/>
    </source>
</evidence>
<dbReference type="Pfam" id="PF08583">
    <property type="entry name" value="Cmc1"/>
    <property type="match status" value="1"/>
</dbReference>
<protein>
    <recommendedName>
        <fullName evidence="3">COX assembly mitochondrial protein</fullName>
    </recommendedName>
</protein>
<reference evidence="5 6" key="1">
    <citation type="submission" date="2024-04" db="EMBL/GenBank/DDBJ databases">
        <title>Phyllosticta paracitricarpa is synonymous to the EU quarantine fungus P. citricarpa based on phylogenomic analyses.</title>
        <authorList>
            <consortium name="Lawrence Berkeley National Laboratory"/>
            <person name="Van Ingen-Buijs V.A."/>
            <person name="Van Westerhoven A.C."/>
            <person name="Haridas S."/>
            <person name="Skiadas P."/>
            <person name="Martin F."/>
            <person name="Groenewald J.Z."/>
            <person name="Crous P.W."/>
            <person name="Seidl M.F."/>
        </authorList>
    </citation>
    <scope>NUCLEOTIDE SEQUENCE [LARGE SCALE GENOMIC DNA]</scope>
    <source>
        <strain evidence="5 6">CBS 123374</strain>
    </source>
</reference>
<sequence length="162" mass="18168">MAAQAATTAATARGSSGNSAATTSIDPSTIPRDPVPTGPIPLKASQEAQVKELYHARVRQKCADEIREFATCASNRTFTATFACRAQRLAMNSCMVGYATQEELDRAREEWWATRSLRKAERDAKERRRVEQEKFHREWWGLDENGLRKVEGKGKGPRGREE</sequence>
<keyword evidence="6" id="KW-1185">Reference proteome</keyword>
<dbReference type="InterPro" id="IPR013892">
    <property type="entry name" value="Cyt_c_biogenesis_Cmc1-like"/>
</dbReference>
<evidence type="ECO:0000256" key="4">
    <source>
        <dbReference type="SAM" id="MobiDB-lite"/>
    </source>
</evidence>
<comment type="subcellular location">
    <subcellularLocation>
        <location evidence="3">Mitochondrion inner membrane</location>
    </subcellularLocation>
</comment>
<evidence type="ECO:0000313" key="6">
    <source>
        <dbReference type="Proteomes" id="UP001492380"/>
    </source>
</evidence>
<keyword evidence="3" id="KW-0496">Mitochondrion</keyword>
<name>A0ABR1YHE7_9PEZI</name>
<accession>A0ABR1YHE7</accession>
<dbReference type="PANTHER" id="PTHR22977:SF5">
    <property type="entry name" value="COX ASSEMBLY MITOCHONDRIAL PROTEIN HOMOLOG"/>
    <property type="match status" value="1"/>
</dbReference>
<keyword evidence="3" id="KW-0472">Membrane</keyword>
<gene>
    <name evidence="5" type="ORF">HDK90DRAFT_513106</name>
</gene>
<evidence type="ECO:0000256" key="2">
    <source>
        <dbReference type="ARBA" id="ARBA00023157"/>
    </source>
</evidence>
<keyword evidence="3" id="KW-0999">Mitochondrion inner membrane</keyword>
<feature type="compositionally biased region" description="Low complexity" evidence="4">
    <location>
        <begin position="1"/>
        <end position="24"/>
    </location>
</feature>
<organism evidence="5 6">
    <name type="scientific">Phyllosticta capitalensis</name>
    <dbReference type="NCBI Taxonomy" id="121624"/>
    <lineage>
        <taxon>Eukaryota</taxon>
        <taxon>Fungi</taxon>
        <taxon>Dikarya</taxon>
        <taxon>Ascomycota</taxon>
        <taxon>Pezizomycotina</taxon>
        <taxon>Dothideomycetes</taxon>
        <taxon>Dothideomycetes incertae sedis</taxon>
        <taxon>Botryosphaeriales</taxon>
        <taxon>Phyllostictaceae</taxon>
        <taxon>Phyllosticta</taxon>
    </lineage>
</organism>
<comment type="caution">
    <text evidence="5">The sequence shown here is derived from an EMBL/GenBank/DDBJ whole genome shotgun (WGS) entry which is preliminary data.</text>
</comment>
<feature type="region of interest" description="Disordered" evidence="4">
    <location>
        <begin position="1"/>
        <end position="39"/>
    </location>
</feature>
<dbReference type="PANTHER" id="PTHR22977">
    <property type="entry name" value="COX ASSEMBLY MITOCHONDRIAL PROTEIN"/>
    <property type="match status" value="1"/>
</dbReference>
<dbReference type="Proteomes" id="UP001492380">
    <property type="component" value="Unassembled WGS sequence"/>
</dbReference>
<comment type="similarity">
    <text evidence="1 3">Belongs to the CMC family.</text>
</comment>
<comment type="function">
    <text evidence="3">Required for mitochondrial cytochrome c oxidase (COX) assembly and respiration.</text>
</comment>
<evidence type="ECO:0000313" key="5">
    <source>
        <dbReference type="EMBL" id="KAK8228838.1"/>
    </source>
</evidence>
<keyword evidence="3" id="KW-0143">Chaperone</keyword>
<dbReference type="EMBL" id="JBBWRZ010000009">
    <property type="protein sequence ID" value="KAK8228838.1"/>
    <property type="molecule type" value="Genomic_DNA"/>
</dbReference>
<proteinExistence type="inferred from homology"/>
<keyword evidence="2" id="KW-1015">Disulfide bond</keyword>
<evidence type="ECO:0000256" key="1">
    <source>
        <dbReference type="ARBA" id="ARBA00007347"/>
    </source>
</evidence>